<sequence length="57" mass="6668">MLKGGCIFTVSRVFYLRGNEKIPVPKSYKILFYQSLNFLIINTNYDIIFTNCILKCI</sequence>
<dbReference type="EMBL" id="CP000673">
    <property type="protein sequence ID" value="EDK32726.1"/>
    <property type="molecule type" value="Genomic_DNA"/>
</dbReference>
<reference evidence="1 2" key="1">
    <citation type="journal article" date="2008" name="Proc. Natl. Acad. Sci. U.S.A.">
        <title>The genome of Clostridium kluyveri, a strict anaerobe with unique metabolic features.</title>
        <authorList>
            <person name="Seedorf H."/>
            <person name="Fricke W.F."/>
            <person name="Veith B."/>
            <person name="Brueggemann H."/>
            <person name="Liesegang H."/>
            <person name="Strittmatter A."/>
            <person name="Miethke M."/>
            <person name="Buckel W."/>
            <person name="Hinderberger J."/>
            <person name="Li F."/>
            <person name="Hagemeier C."/>
            <person name="Thauer R.K."/>
            <person name="Gottschalk G."/>
        </authorList>
    </citation>
    <scope>NUCLEOTIDE SEQUENCE [LARGE SCALE GENOMIC DNA]</scope>
    <source>
        <strain evidence="2">ATCC 8527 / DSM 555 / NCIMB 10680</strain>
    </source>
</reference>
<name>A5N5Z5_CLOK5</name>
<dbReference type="HOGENOM" id="CLU_2988569_0_0_9"/>
<proteinExistence type="predicted"/>
<evidence type="ECO:0000313" key="1">
    <source>
        <dbReference type="EMBL" id="EDK32726.1"/>
    </source>
</evidence>
<dbReference type="KEGG" id="ckl:CKL_0673"/>
<organism evidence="1 2">
    <name type="scientific">Clostridium kluyveri (strain ATCC 8527 / DSM 555 / NBRC 12016 / NCIMB 10680 / K1)</name>
    <dbReference type="NCBI Taxonomy" id="431943"/>
    <lineage>
        <taxon>Bacteria</taxon>
        <taxon>Bacillati</taxon>
        <taxon>Bacillota</taxon>
        <taxon>Clostridia</taxon>
        <taxon>Eubacteriales</taxon>
        <taxon>Clostridiaceae</taxon>
        <taxon>Clostridium</taxon>
    </lineage>
</organism>
<gene>
    <name evidence="1" type="ordered locus">CKL_0673</name>
</gene>
<dbReference type="AlphaFoldDB" id="A5N5Z5"/>
<evidence type="ECO:0000313" key="2">
    <source>
        <dbReference type="Proteomes" id="UP000002411"/>
    </source>
</evidence>
<accession>A5N5Z5</accession>
<keyword evidence="2" id="KW-1185">Reference proteome</keyword>
<dbReference type="Proteomes" id="UP000002411">
    <property type="component" value="Chromosome"/>
</dbReference>
<protein>
    <submittedName>
        <fullName evidence="1">Uncharacterized protein</fullName>
    </submittedName>
</protein>